<dbReference type="GO" id="GO:0008173">
    <property type="term" value="F:RNA methyltransferase activity"/>
    <property type="evidence" value="ECO:0007669"/>
    <property type="project" value="UniProtKB-UniRule"/>
</dbReference>
<accession>A0A8S3XIM6</accession>
<keyword evidence="4 5" id="KW-0949">S-adenosyl-L-methionine</keyword>
<dbReference type="InterPro" id="IPR010675">
    <property type="entry name" value="Bin3_C"/>
</dbReference>
<dbReference type="InterPro" id="IPR024160">
    <property type="entry name" value="BIN3_SAM-bd_dom"/>
</dbReference>
<dbReference type="GO" id="GO:2000632">
    <property type="term" value="P:negative regulation of pre-miRNA processing"/>
    <property type="evidence" value="ECO:0007669"/>
    <property type="project" value="TreeGrafter"/>
</dbReference>
<dbReference type="CDD" id="cd02440">
    <property type="entry name" value="AdoMet_MTases"/>
    <property type="match status" value="1"/>
</dbReference>
<dbReference type="PANTHER" id="PTHR12315">
    <property type="entry name" value="BICOID-INTERACTING PROTEIN RELATED"/>
    <property type="match status" value="1"/>
</dbReference>
<evidence type="ECO:0000313" key="9">
    <source>
        <dbReference type="Proteomes" id="UP000691718"/>
    </source>
</evidence>
<dbReference type="GO" id="GO:0005737">
    <property type="term" value="C:cytoplasm"/>
    <property type="evidence" value="ECO:0007669"/>
    <property type="project" value="TreeGrafter"/>
</dbReference>
<name>A0A8S3XIM6_PARAO</name>
<gene>
    <name evidence="8" type="ORF">PAPOLLO_LOCUS17699</name>
</gene>
<evidence type="ECO:0000256" key="2">
    <source>
        <dbReference type="ARBA" id="ARBA00022603"/>
    </source>
</evidence>
<dbReference type="EC" id="2.1.1.-" evidence="6"/>
<dbReference type="GO" id="GO:0008171">
    <property type="term" value="F:O-methyltransferase activity"/>
    <property type="evidence" value="ECO:0007669"/>
    <property type="project" value="UniProtKB-UniRule"/>
</dbReference>
<keyword evidence="3 6" id="KW-0808">Transferase</keyword>
<reference evidence="8" key="1">
    <citation type="submission" date="2021-04" db="EMBL/GenBank/DDBJ databases">
        <authorList>
            <person name="Tunstrom K."/>
        </authorList>
    </citation>
    <scope>NUCLEOTIDE SEQUENCE</scope>
</reference>
<proteinExistence type="inferred from homology"/>
<dbReference type="GO" id="GO:0032259">
    <property type="term" value="P:methylation"/>
    <property type="evidence" value="ECO:0007669"/>
    <property type="project" value="UniProtKB-KW"/>
</dbReference>
<evidence type="ECO:0000256" key="3">
    <source>
        <dbReference type="ARBA" id="ARBA00022679"/>
    </source>
</evidence>
<organism evidence="8 9">
    <name type="scientific">Parnassius apollo</name>
    <name type="common">Apollo butterfly</name>
    <name type="synonym">Papilio apollo</name>
    <dbReference type="NCBI Taxonomy" id="110799"/>
    <lineage>
        <taxon>Eukaryota</taxon>
        <taxon>Metazoa</taxon>
        <taxon>Ecdysozoa</taxon>
        <taxon>Arthropoda</taxon>
        <taxon>Hexapoda</taxon>
        <taxon>Insecta</taxon>
        <taxon>Pterygota</taxon>
        <taxon>Neoptera</taxon>
        <taxon>Endopterygota</taxon>
        <taxon>Lepidoptera</taxon>
        <taxon>Glossata</taxon>
        <taxon>Ditrysia</taxon>
        <taxon>Papilionoidea</taxon>
        <taxon>Papilionidae</taxon>
        <taxon>Parnassiinae</taxon>
        <taxon>Parnassini</taxon>
        <taxon>Parnassius</taxon>
        <taxon>Parnassius</taxon>
    </lineage>
</organism>
<sequence length="239" mass="27740">MAIAAEELSYCGHDPGAAKFGNFINYYSFHKANQRIQNLHTSMFPILTVSEDIVCLDIGCNTGELTKEVYDYLKHLYPKSKINFVGIDIDPVLIQRAQEHINNSNITFITLNITDIQDQDIVQKYLNSHNKTKFDIVFCFSVTMWIHLNSGDEKFLGFLKYITKYAKTIIIEPQPWKCYRNAQRRLKKSGSYFPLYESLKIRSSVETVIENTITSNGFTKVYESLPSKWNRKILSFHIR</sequence>
<protein>
    <recommendedName>
        <fullName evidence="6">RNA methyltransferase</fullName>
        <ecNumber evidence="6">2.1.1.-</ecNumber>
    </recommendedName>
</protein>
<dbReference type="OrthoDB" id="7303967at2759"/>
<keyword evidence="2 6" id="KW-0489">Methyltransferase</keyword>
<feature type="domain" description="Bin3-type SAM" evidence="7">
    <location>
        <begin position="1"/>
        <end position="239"/>
    </location>
</feature>
<dbReference type="InterPro" id="IPR039772">
    <property type="entry name" value="Bin3-like"/>
</dbReference>
<keyword evidence="9" id="KW-1185">Reference proteome</keyword>
<dbReference type="AlphaFoldDB" id="A0A8S3XIM6"/>
<evidence type="ECO:0000259" key="7">
    <source>
        <dbReference type="PROSITE" id="PS51515"/>
    </source>
</evidence>
<dbReference type="EMBL" id="CAJQZP010001146">
    <property type="protein sequence ID" value="CAG5022135.1"/>
    <property type="molecule type" value="Genomic_DNA"/>
</dbReference>
<evidence type="ECO:0000256" key="5">
    <source>
        <dbReference type="PROSITE-ProRule" id="PRU00848"/>
    </source>
</evidence>
<evidence type="ECO:0000256" key="4">
    <source>
        <dbReference type="ARBA" id="ARBA00022691"/>
    </source>
</evidence>
<evidence type="ECO:0000256" key="1">
    <source>
        <dbReference type="ARBA" id="ARBA00008361"/>
    </source>
</evidence>
<evidence type="ECO:0000313" key="8">
    <source>
        <dbReference type="EMBL" id="CAG5022135.1"/>
    </source>
</evidence>
<comment type="caution">
    <text evidence="8">The sequence shown here is derived from an EMBL/GenBank/DDBJ whole genome shotgun (WGS) entry which is preliminary data.</text>
</comment>
<dbReference type="Proteomes" id="UP000691718">
    <property type="component" value="Unassembled WGS sequence"/>
</dbReference>
<dbReference type="Pfam" id="PF06859">
    <property type="entry name" value="Bin3"/>
    <property type="match status" value="1"/>
</dbReference>
<comment type="similarity">
    <text evidence="1 6">Belongs to the methyltransferase superfamily.</text>
</comment>
<evidence type="ECO:0000256" key="6">
    <source>
        <dbReference type="RuleBase" id="RU367087"/>
    </source>
</evidence>
<dbReference type="PROSITE" id="PS51515">
    <property type="entry name" value="BIN3_SAM"/>
    <property type="match status" value="1"/>
</dbReference>
<dbReference type="PANTHER" id="PTHR12315:SF1">
    <property type="entry name" value="RNA 5'-MONOPHOSPHATE METHYLTRANSFERASE"/>
    <property type="match status" value="1"/>
</dbReference>